<proteinExistence type="predicted"/>
<protein>
    <submittedName>
        <fullName evidence="1">Uncharacterized protein</fullName>
    </submittedName>
</protein>
<name>E3KX24_PUCGT</name>
<dbReference type="Proteomes" id="UP000008783">
    <property type="component" value="Unassembled WGS sequence"/>
</dbReference>
<dbReference type="KEGG" id="pgr:PGTG_14133"/>
<gene>
    <name evidence="1" type="ORF">PGTG_14133</name>
</gene>
<accession>E3KX24</accession>
<dbReference type="InParanoid" id="E3KX24"/>
<dbReference type="AlphaFoldDB" id="E3KX24"/>
<reference evidence="2" key="2">
    <citation type="journal article" date="2011" name="Proc. Natl. Acad. Sci. U.S.A.">
        <title>Obligate biotrophy features unraveled by the genomic analysis of rust fungi.</title>
        <authorList>
            <person name="Duplessis S."/>
            <person name="Cuomo C.A."/>
            <person name="Lin Y.-C."/>
            <person name="Aerts A."/>
            <person name="Tisserant E."/>
            <person name="Veneault-Fourrey C."/>
            <person name="Joly D.L."/>
            <person name="Hacquard S."/>
            <person name="Amselem J."/>
            <person name="Cantarel B.L."/>
            <person name="Chiu R."/>
            <person name="Coutinho P.M."/>
            <person name="Feau N."/>
            <person name="Field M."/>
            <person name="Frey P."/>
            <person name="Gelhaye E."/>
            <person name="Goldberg J."/>
            <person name="Grabherr M.G."/>
            <person name="Kodira C.D."/>
            <person name="Kohler A."/>
            <person name="Kuees U."/>
            <person name="Lindquist E.A."/>
            <person name="Lucas S.M."/>
            <person name="Mago R."/>
            <person name="Mauceli E."/>
            <person name="Morin E."/>
            <person name="Murat C."/>
            <person name="Pangilinan J.L."/>
            <person name="Park R."/>
            <person name="Pearson M."/>
            <person name="Quesneville H."/>
            <person name="Rouhier N."/>
            <person name="Sakthikumar S."/>
            <person name="Salamov A.A."/>
            <person name="Schmutz J."/>
            <person name="Selles B."/>
            <person name="Shapiro H."/>
            <person name="Tanguay P."/>
            <person name="Tuskan G.A."/>
            <person name="Henrissat B."/>
            <person name="Van de Peer Y."/>
            <person name="Rouze P."/>
            <person name="Ellis J.G."/>
            <person name="Dodds P.N."/>
            <person name="Schein J.E."/>
            <person name="Zhong S."/>
            <person name="Hamelin R.C."/>
            <person name="Grigoriev I.V."/>
            <person name="Szabo L.J."/>
            <person name="Martin F."/>
        </authorList>
    </citation>
    <scope>NUCLEOTIDE SEQUENCE [LARGE SCALE GENOMIC DNA]</scope>
    <source>
        <strain evidence="2">CRL 75-36-700-3 / race SCCL</strain>
    </source>
</reference>
<sequence length="215" mass="24411">MVACMFHLMDPELFLYPSDTEADYHSAAYIHSFDNSPALRNLKMRSSTVLTYLVTLSVAIGLCVCVDPEPNVGFVHSWRSPRDREATHRFRDNVVTTEVEVDKNQDGTWNICANNRLAFPVNFQLTVDGKRVPGPRVGDCRTPSMIPHHTPTPVVITKTDKKPKHVSFTFHLRKPSAIEVKRMERMPSISSRQYTLRSPHASDDEFDAPFVKVTL</sequence>
<reference key="1">
    <citation type="submission" date="2007-01" db="EMBL/GenBank/DDBJ databases">
        <title>The Genome Sequence of Puccinia graminis f. sp. tritici Strain CRL 75-36-700-3.</title>
        <authorList>
            <consortium name="The Broad Institute Genome Sequencing Platform"/>
            <person name="Birren B."/>
            <person name="Lander E."/>
            <person name="Galagan J."/>
            <person name="Nusbaum C."/>
            <person name="Devon K."/>
            <person name="Cuomo C."/>
            <person name="Jaffe D."/>
            <person name="Butler J."/>
            <person name="Alvarez P."/>
            <person name="Gnerre S."/>
            <person name="Grabherr M."/>
            <person name="Mauceli E."/>
            <person name="Brockman W."/>
            <person name="Young S."/>
            <person name="LaButti K."/>
            <person name="Sykes S."/>
            <person name="DeCaprio D."/>
            <person name="Crawford M."/>
            <person name="Koehrsen M."/>
            <person name="Engels R."/>
            <person name="Montgomery P."/>
            <person name="Pearson M."/>
            <person name="Howarth C."/>
            <person name="Larson L."/>
            <person name="White J."/>
            <person name="Zeng Q."/>
            <person name="Kodira C."/>
            <person name="Yandava C."/>
            <person name="Alvarado L."/>
            <person name="O'Leary S."/>
            <person name="Szabo L."/>
            <person name="Dean R."/>
            <person name="Schein J."/>
        </authorList>
    </citation>
    <scope>NUCLEOTIDE SEQUENCE</scope>
    <source>
        <strain>CRL 75-36-700-3</strain>
    </source>
</reference>
<dbReference type="HOGENOM" id="CLU_111675_0_0_1"/>
<organism evidence="1 2">
    <name type="scientific">Puccinia graminis f. sp. tritici (strain CRL 75-36-700-3 / race SCCL)</name>
    <name type="common">Black stem rust fungus</name>
    <dbReference type="NCBI Taxonomy" id="418459"/>
    <lineage>
        <taxon>Eukaryota</taxon>
        <taxon>Fungi</taxon>
        <taxon>Dikarya</taxon>
        <taxon>Basidiomycota</taxon>
        <taxon>Pucciniomycotina</taxon>
        <taxon>Pucciniomycetes</taxon>
        <taxon>Pucciniales</taxon>
        <taxon>Pucciniaceae</taxon>
        <taxon>Puccinia</taxon>
    </lineage>
</organism>
<dbReference type="VEuPathDB" id="FungiDB:PGTG_14133"/>
<dbReference type="GeneID" id="10541746"/>
<dbReference type="OrthoDB" id="10277883at2759"/>
<evidence type="ECO:0000313" key="1">
    <source>
        <dbReference type="EMBL" id="EFP88794.1"/>
    </source>
</evidence>
<evidence type="ECO:0000313" key="2">
    <source>
        <dbReference type="Proteomes" id="UP000008783"/>
    </source>
</evidence>
<dbReference type="EMBL" id="DS178317">
    <property type="protein sequence ID" value="EFP88794.1"/>
    <property type="molecule type" value="Genomic_DNA"/>
</dbReference>
<keyword evidence="2" id="KW-1185">Reference proteome</keyword>
<dbReference type="RefSeq" id="XP_003333213.1">
    <property type="nucleotide sequence ID" value="XM_003333165.1"/>
</dbReference>